<dbReference type="NCBIfam" id="TIGR00481">
    <property type="entry name" value="YbhB/YbcL family Raf kinase inhibitor-like protein"/>
    <property type="match status" value="1"/>
</dbReference>
<sequence length="230" mass="23681">MRPPHLPSLRSARARRTVIPLVTLAVAAAAAGTGAAASGHRLAESATYRAPAARTAPLAESAASPAPFTLRSSDFAAGGRLPTWTEFGGAYASEAGCSGKNLSPELRWSGAPAGTEGYALFVHDVDAPQSYGWTHWIVYDIPGSVSALPKGDDAAYTPGTTDWQANGIPQVGWGGPCPPADGETHHYVFTLYALSTADLSTSGLDYNGLMDAMAPYVLGATSIVGTFSLG</sequence>
<dbReference type="InterPro" id="IPR005247">
    <property type="entry name" value="YbhB_YbcL/LppC-like"/>
</dbReference>
<proteinExistence type="inferred from homology"/>
<evidence type="ECO:0000256" key="1">
    <source>
        <dbReference type="ARBA" id="ARBA00007120"/>
    </source>
</evidence>
<dbReference type="RefSeq" id="WP_212532153.1">
    <property type="nucleotide sequence ID" value="NZ_JAGSOG010000222.1"/>
</dbReference>
<evidence type="ECO:0000313" key="3">
    <source>
        <dbReference type="EMBL" id="MBR7837687.1"/>
    </source>
</evidence>
<dbReference type="PANTHER" id="PTHR30289:SF1">
    <property type="entry name" value="PEBP (PHOSPHATIDYLETHANOLAMINE-BINDING PROTEIN) FAMILY PROTEIN"/>
    <property type="match status" value="1"/>
</dbReference>
<keyword evidence="2" id="KW-0732">Signal</keyword>
<feature type="signal peptide" evidence="2">
    <location>
        <begin position="1"/>
        <end position="31"/>
    </location>
</feature>
<dbReference type="InterPro" id="IPR036610">
    <property type="entry name" value="PEBP-like_sf"/>
</dbReference>
<dbReference type="EMBL" id="JAGSOG010000222">
    <property type="protein sequence ID" value="MBR7837687.1"/>
    <property type="molecule type" value="Genomic_DNA"/>
</dbReference>
<gene>
    <name evidence="3" type="ORF">KDL01_30695</name>
</gene>
<keyword evidence="4" id="KW-1185">Reference proteome</keyword>
<dbReference type="Proteomes" id="UP000675781">
    <property type="component" value="Unassembled WGS sequence"/>
</dbReference>
<dbReference type="Gene3D" id="3.90.280.10">
    <property type="entry name" value="PEBP-like"/>
    <property type="match status" value="1"/>
</dbReference>
<evidence type="ECO:0000313" key="4">
    <source>
        <dbReference type="Proteomes" id="UP000675781"/>
    </source>
</evidence>
<dbReference type="AlphaFoldDB" id="A0A941ITJ2"/>
<dbReference type="InterPro" id="IPR008914">
    <property type="entry name" value="PEBP"/>
</dbReference>
<organism evidence="3 4">
    <name type="scientific">Actinospica durhamensis</name>
    <dbReference type="NCBI Taxonomy" id="1508375"/>
    <lineage>
        <taxon>Bacteria</taxon>
        <taxon>Bacillati</taxon>
        <taxon>Actinomycetota</taxon>
        <taxon>Actinomycetes</taxon>
        <taxon>Catenulisporales</taxon>
        <taxon>Actinospicaceae</taxon>
        <taxon>Actinospica</taxon>
    </lineage>
</organism>
<comment type="caution">
    <text evidence="3">The sequence shown here is derived from an EMBL/GenBank/DDBJ whole genome shotgun (WGS) entry which is preliminary data.</text>
</comment>
<comment type="similarity">
    <text evidence="1">Belongs to the UPF0098 family.</text>
</comment>
<protein>
    <submittedName>
        <fullName evidence="3">YbhB/YbcL family Raf kinase inhibitor-like protein</fullName>
    </submittedName>
</protein>
<dbReference type="SUPFAM" id="SSF49777">
    <property type="entry name" value="PEBP-like"/>
    <property type="match status" value="1"/>
</dbReference>
<dbReference type="Pfam" id="PF01161">
    <property type="entry name" value="PBP"/>
    <property type="match status" value="1"/>
</dbReference>
<evidence type="ECO:0000256" key="2">
    <source>
        <dbReference type="SAM" id="SignalP"/>
    </source>
</evidence>
<dbReference type="PANTHER" id="PTHR30289">
    <property type="entry name" value="UNCHARACTERIZED PROTEIN YBCL-RELATED"/>
    <property type="match status" value="1"/>
</dbReference>
<name>A0A941ITJ2_9ACTN</name>
<reference evidence="3" key="1">
    <citation type="submission" date="2021-04" db="EMBL/GenBank/DDBJ databases">
        <title>Genome based classification of Actinospica acidithermotolerans sp. nov., an actinobacterium isolated from an Indonesian hot spring.</title>
        <authorList>
            <person name="Kusuma A.B."/>
            <person name="Putra K.E."/>
            <person name="Nafisah S."/>
            <person name="Loh J."/>
            <person name="Nouioui I."/>
            <person name="Goodfellow M."/>
        </authorList>
    </citation>
    <scope>NUCLEOTIDE SEQUENCE</scope>
    <source>
        <strain evidence="3">CSCA 57</strain>
    </source>
</reference>
<accession>A0A941ITJ2</accession>
<dbReference type="CDD" id="cd00865">
    <property type="entry name" value="PEBP_bact_arch"/>
    <property type="match status" value="1"/>
</dbReference>
<feature type="chain" id="PRO_5039072236" evidence="2">
    <location>
        <begin position="32"/>
        <end position="230"/>
    </location>
</feature>